<feature type="transmembrane region" description="Helical" evidence="5">
    <location>
        <begin position="18"/>
        <end position="38"/>
    </location>
</feature>
<dbReference type="Pfam" id="PF00067">
    <property type="entry name" value="p450"/>
    <property type="match status" value="1"/>
</dbReference>
<gene>
    <name evidence="6" type="ORF">C2G38_2320676</name>
</gene>
<keyword evidence="2 3" id="KW-0408">Iron</keyword>
<dbReference type="EMBL" id="QKWP01000775">
    <property type="protein sequence ID" value="RIB15053.1"/>
    <property type="molecule type" value="Genomic_DNA"/>
</dbReference>
<organism evidence="6 7">
    <name type="scientific">Gigaspora rosea</name>
    <dbReference type="NCBI Taxonomy" id="44941"/>
    <lineage>
        <taxon>Eukaryota</taxon>
        <taxon>Fungi</taxon>
        <taxon>Fungi incertae sedis</taxon>
        <taxon>Mucoromycota</taxon>
        <taxon>Glomeromycotina</taxon>
        <taxon>Glomeromycetes</taxon>
        <taxon>Diversisporales</taxon>
        <taxon>Gigasporaceae</taxon>
        <taxon>Gigaspora</taxon>
    </lineage>
</organism>
<evidence type="ECO:0000313" key="7">
    <source>
        <dbReference type="Proteomes" id="UP000266673"/>
    </source>
</evidence>
<dbReference type="CDD" id="cd00302">
    <property type="entry name" value="cytochrome_P450"/>
    <property type="match status" value="1"/>
</dbReference>
<dbReference type="GO" id="GO:0004497">
    <property type="term" value="F:monooxygenase activity"/>
    <property type="evidence" value="ECO:0007669"/>
    <property type="project" value="UniProtKB-KW"/>
</dbReference>
<dbReference type="PANTHER" id="PTHR24301:SF2">
    <property type="entry name" value="THROMBOXANE-A SYNTHASE"/>
    <property type="match status" value="1"/>
</dbReference>
<evidence type="ECO:0000256" key="2">
    <source>
        <dbReference type="ARBA" id="ARBA00023004"/>
    </source>
</evidence>
<evidence type="ECO:0000256" key="4">
    <source>
        <dbReference type="RuleBase" id="RU000461"/>
    </source>
</evidence>
<dbReference type="OrthoDB" id="1470350at2759"/>
<keyword evidence="5" id="KW-0472">Membrane</keyword>
<proteinExistence type="inferred from homology"/>
<evidence type="ECO:0000256" key="5">
    <source>
        <dbReference type="SAM" id="Phobius"/>
    </source>
</evidence>
<protein>
    <submittedName>
        <fullName evidence="6">Cytochrome P450</fullName>
    </submittedName>
</protein>
<dbReference type="InterPro" id="IPR017972">
    <property type="entry name" value="Cyt_P450_CS"/>
</dbReference>
<comment type="similarity">
    <text evidence="4">Belongs to the cytochrome P450 family.</text>
</comment>
<keyword evidence="3 4" id="KW-0349">Heme</keyword>
<dbReference type="GO" id="GO:0016705">
    <property type="term" value="F:oxidoreductase activity, acting on paired donors, with incorporation or reduction of molecular oxygen"/>
    <property type="evidence" value="ECO:0007669"/>
    <property type="project" value="InterPro"/>
</dbReference>
<evidence type="ECO:0000256" key="3">
    <source>
        <dbReference type="PIRSR" id="PIRSR602401-1"/>
    </source>
</evidence>
<keyword evidence="1 3" id="KW-0479">Metal-binding</keyword>
<dbReference type="InterPro" id="IPR001128">
    <property type="entry name" value="Cyt_P450"/>
</dbReference>
<dbReference type="InterPro" id="IPR036396">
    <property type="entry name" value="Cyt_P450_sf"/>
</dbReference>
<accession>A0A397V529</accession>
<dbReference type="GO" id="GO:0005506">
    <property type="term" value="F:iron ion binding"/>
    <property type="evidence" value="ECO:0007669"/>
    <property type="project" value="InterPro"/>
</dbReference>
<dbReference type="InterPro" id="IPR002401">
    <property type="entry name" value="Cyt_P450_E_grp-I"/>
</dbReference>
<dbReference type="STRING" id="44941.A0A397V529"/>
<feature type="transmembrane region" description="Helical" evidence="5">
    <location>
        <begin position="279"/>
        <end position="302"/>
    </location>
</feature>
<name>A0A397V529_9GLOM</name>
<dbReference type="AlphaFoldDB" id="A0A397V529"/>
<dbReference type="PRINTS" id="PR00463">
    <property type="entry name" value="EP450I"/>
</dbReference>
<keyword evidence="4" id="KW-0560">Oxidoreductase</keyword>
<evidence type="ECO:0000256" key="1">
    <source>
        <dbReference type="ARBA" id="ARBA00022723"/>
    </source>
</evidence>
<comment type="caution">
    <text evidence="6">The sequence shown here is derived from an EMBL/GenBank/DDBJ whole genome shotgun (WGS) entry which is preliminary data.</text>
</comment>
<reference evidence="6 7" key="1">
    <citation type="submission" date="2018-06" db="EMBL/GenBank/DDBJ databases">
        <title>Comparative genomics reveals the genomic features of Rhizophagus irregularis, R. cerebriforme, R. diaphanum and Gigaspora rosea, and their symbiotic lifestyle signature.</title>
        <authorList>
            <person name="Morin E."/>
            <person name="San Clemente H."/>
            <person name="Chen E.C.H."/>
            <person name="De La Providencia I."/>
            <person name="Hainaut M."/>
            <person name="Kuo A."/>
            <person name="Kohler A."/>
            <person name="Murat C."/>
            <person name="Tang N."/>
            <person name="Roy S."/>
            <person name="Loubradou J."/>
            <person name="Henrissat B."/>
            <person name="Grigoriev I.V."/>
            <person name="Corradi N."/>
            <person name="Roux C."/>
            <person name="Martin F.M."/>
        </authorList>
    </citation>
    <scope>NUCLEOTIDE SEQUENCE [LARGE SCALE GENOMIC DNA]</scope>
    <source>
        <strain evidence="6 7">DAOM 194757</strain>
    </source>
</reference>
<dbReference type="PROSITE" id="PS00086">
    <property type="entry name" value="CYTOCHROME_P450"/>
    <property type="match status" value="1"/>
</dbReference>
<dbReference type="PANTHER" id="PTHR24301">
    <property type="entry name" value="THROMBOXANE-A SYNTHASE"/>
    <property type="match status" value="1"/>
</dbReference>
<keyword evidence="4" id="KW-0503">Monooxygenase</keyword>
<comment type="cofactor">
    <cofactor evidence="3">
        <name>heme</name>
        <dbReference type="ChEBI" id="CHEBI:30413"/>
    </cofactor>
</comment>
<sequence>MGLQSLLIPLSSPTLHDILIFFIIVVAAYMVKFYYAYFTHENKLPGPFPLPLIGNLYFLYRELDDILFDLQEKYGSKLVEFYIGSERKICIGDANLLEDINKYSSNELAGKGIGFNNNLESWKHNKAFLAQSIMTPSFWKEYIKEIEMIFEDSIKLMESKQQSSSFDINFKEWAVRLLAIEGYTKEPISKELSYKINIWIKSIIFHRLLPKFIATYVPPFNLFKKKYLKNDEWLKKYFDDLVEKRREEINQMKKYNSDILTTLICANTKNKLKDEEIRIIIYETFIGISTTTNSVSFLVYLLCKNPLIKEKVYAEIDKVFHNDKTRPITYDDISTIKLPYTEACVNESLCLISTVLYTLRCAIDDGNACSFNWKAGQKFIVHYNFIHLNKKHWEDPVKFNPERFIKNDEYIEKNSFILFGGGNKMCPARLLAMNSIKIIIVLFFRKYDIELVESEAPLKRSCVLLINECKELKVRIIPR</sequence>
<keyword evidence="5" id="KW-0812">Transmembrane</keyword>
<feature type="binding site" description="axial binding residue" evidence="3">
    <location>
        <position position="426"/>
    </location>
    <ligand>
        <name>heme</name>
        <dbReference type="ChEBI" id="CHEBI:30413"/>
    </ligand>
    <ligandPart>
        <name>Fe</name>
        <dbReference type="ChEBI" id="CHEBI:18248"/>
    </ligandPart>
</feature>
<keyword evidence="5" id="KW-1133">Transmembrane helix</keyword>
<dbReference type="Proteomes" id="UP000266673">
    <property type="component" value="Unassembled WGS sequence"/>
</dbReference>
<dbReference type="SUPFAM" id="SSF48264">
    <property type="entry name" value="Cytochrome P450"/>
    <property type="match status" value="1"/>
</dbReference>
<dbReference type="GO" id="GO:0020037">
    <property type="term" value="F:heme binding"/>
    <property type="evidence" value="ECO:0007669"/>
    <property type="project" value="InterPro"/>
</dbReference>
<keyword evidence="7" id="KW-1185">Reference proteome</keyword>
<evidence type="ECO:0000313" key="6">
    <source>
        <dbReference type="EMBL" id="RIB15053.1"/>
    </source>
</evidence>
<dbReference type="Gene3D" id="1.10.630.10">
    <property type="entry name" value="Cytochrome P450"/>
    <property type="match status" value="1"/>
</dbReference>